<evidence type="ECO:0000256" key="10">
    <source>
        <dbReference type="ARBA" id="ARBA00023310"/>
    </source>
</evidence>
<dbReference type="NCBIfam" id="TIGR01131">
    <property type="entry name" value="ATP_synt_6_or_A"/>
    <property type="match status" value="1"/>
</dbReference>
<feature type="transmembrane region" description="Helical" evidence="11">
    <location>
        <begin position="79"/>
        <end position="106"/>
    </location>
</feature>
<keyword evidence="6 11" id="KW-0375">Hydrogen ion transport</keyword>
<dbReference type="Gene3D" id="1.20.120.220">
    <property type="entry name" value="ATP synthase, F0 complex, subunit A"/>
    <property type="match status" value="1"/>
</dbReference>
<dbReference type="PANTHER" id="PTHR42823">
    <property type="entry name" value="ATP SYNTHASE SUBUNIT A, CHLOROPLASTIC"/>
    <property type="match status" value="1"/>
</dbReference>
<feature type="transmembrane region" description="Helical" evidence="11">
    <location>
        <begin position="207"/>
        <end position="232"/>
    </location>
</feature>
<dbReference type="InterPro" id="IPR000568">
    <property type="entry name" value="ATP_synth_F0_asu"/>
</dbReference>
<dbReference type="InterPro" id="IPR045082">
    <property type="entry name" value="ATP_syn_F0_a_bact/chloroplast"/>
</dbReference>
<dbReference type="PROSITE" id="PS00449">
    <property type="entry name" value="ATPASE_A"/>
    <property type="match status" value="1"/>
</dbReference>
<protein>
    <recommendedName>
        <fullName evidence="11 12">ATP synthase subunit a</fullName>
    </recommendedName>
    <alternativeName>
        <fullName evidence="11">ATP synthase F0 sector subunit a</fullName>
    </alternativeName>
    <alternativeName>
        <fullName evidence="11">F-ATPase subunit 6</fullName>
    </alternativeName>
</protein>
<dbReference type="HAMAP" id="MF_01393">
    <property type="entry name" value="ATP_synth_a_bact"/>
    <property type="match status" value="1"/>
</dbReference>
<dbReference type="CDD" id="cd00310">
    <property type="entry name" value="ATP-synt_Fo_a_6"/>
    <property type="match status" value="1"/>
</dbReference>
<evidence type="ECO:0000256" key="3">
    <source>
        <dbReference type="ARBA" id="ARBA00022448"/>
    </source>
</evidence>
<dbReference type="SUPFAM" id="SSF81336">
    <property type="entry name" value="F1F0 ATP synthase subunit A"/>
    <property type="match status" value="1"/>
</dbReference>
<dbReference type="InterPro" id="IPR023011">
    <property type="entry name" value="ATP_synth_F0_asu_AS"/>
</dbReference>
<feature type="transmembrane region" description="Helical" evidence="11">
    <location>
        <begin position="179"/>
        <end position="201"/>
    </location>
</feature>
<keyword evidence="4 11" id="KW-0138">CF(0)</keyword>
<keyword evidence="9 11" id="KW-0472">Membrane</keyword>
<comment type="similarity">
    <text evidence="2 11 12">Belongs to the ATPase A chain family.</text>
</comment>
<evidence type="ECO:0000256" key="2">
    <source>
        <dbReference type="ARBA" id="ARBA00006810"/>
    </source>
</evidence>
<dbReference type="InterPro" id="IPR035908">
    <property type="entry name" value="F0_ATP_A_sf"/>
</dbReference>
<evidence type="ECO:0000256" key="11">
    <source>
        <dbReference type="HAMAP-Rule" id="MF_01393"/>
    </source>
</evidence>
<reference evidence="13 14" key="1">
    <citation type="journal article" date="2016" name="Nat. Commun.">
        <title>Thousands of microbial genomes shed light on interconnected biogeochemical processes in an aquifer system.</title>
        <authorList>
            <person name="Anantharaman K."/>
            <person name="Brown C.T."/>
            <person name="Hug L.A."/>
            <person name="Sharon I."/>
            <person name="Castelle C.J."/>
            <person name="Probst A.J."/>
            <person name="Thomas B.C."/>
            <person name="Singh A."/>
            <person name="Wilkins M.J."/>
            <person name="Karaoz U."/>
            <person name="Brodie E.L."/>
            <person name="Williams K.H."/>
            <person name="Hubbard S.S."/>
            <person name="Banfield J.F."/>
        </authorList>
    </citation>
    <scope>NUCLEOTIDE SEQUENCE [LARGE SCALE GENOMIC DNA]</scope>
</reference>
<keyword evidence="3 11" id="KW-0813">Transport</keyword>
<evidence type="ECO:0000256" key="12">
    <source>
        <dbReference type="RuleBase" id="RU000483"/>
    </source>
</evidence>
<dbReference type="GO" id="GO:0045259">
    <property type="term" value="C:proton-transporting ATP synthase complex"/>
    <property type="evidence" value="ECO:0007669"/>
    <property type="project" value="UniProtKB-KW"/>
</dbReference>
<sequence>MHEISIKAEKLFDFLGIPVTNALLLSTVVTLILVSFGFYLRKKNTLAPGRVQNFIEFLLEKLLNLMDSVLGSREISERYLPLIATIFTFIVVSNWFGLLPVVGSVGIVDKEHWTPLFRSPAADLNFTLAIATISVFGVNLLGAMSLGTKKYFSRFFTSVVGPLEFFSEFIKIISFSFRLFGNVFAGEVLLIIVGFLIPYFVPLPFLFLELFVGFIQAFIFSMLTLVFVAMAVKEEAH</sequence>
<organism evidence="13 14">
    <name type="scientific">Candidatus Giovannonibacteria bacterium RIFCSPHIGHO2_12_FULL_43_15</name>
    <dbReference type="NCBI Taxonomy" id="1798341"/>
    <lineage>
        <taxon>Bacteria</taxon>
        <taxon>Candidatus Giovannoniibacteriota</taxon>
    </lineage>
</organism>
<accession>A0A1F5WPN4</accession>
<keyword evidence="5 11" id="KW-0812">Transmembrane</keyword>
<evidence type="ECO:0000256" key="6">
    <source>
        <dbReference type="ARBA" id="ARBA00022781"/>
    </source>
</evidence>
<evidence type="ECO:0000256" key="8">
    <source>
        <dbReference type="ARBA" id="ARBA00023065"/>
    </source>
</evidence>
<evidence type="ECO:0000256" key="7">
    <source>
        <dbReference type="ARBA" id="ARBA00022989"/>
    </source>
</evidence>
<evidence type="ECO:0000313" key="13">
    <source>
        <dbReference type="EMBL" id="OGF77231.1"/>
    </source>
</evidence>
<dbReference type="GO" id="GO:0005886">
    <property type="term" value="C:plasma membrane"/>
    <property type="evidence" value="ECO:0007669"/>
    <property type="project" value="UniProtKB-SubCell"/>
</dbReference>
<feature type="transmembrane region" description="Helical" evidence="11">
    <location>
        <begin position="126"/>
        <end position="146"/>
    </location>
</feature>
<evidence type="ECO:0000313" key="14">
    <source>
        <dbReference type="Proteomes" id="UP000177723"/>
    </source>
</evidence>
<dbReference type="EMBL" id="MFHT01000027">
    <property type="protein sequence ID" value="OGF77231.1"/>
    <property type="molecule type" value="Genomic_DNA"/>
</dbReference>
<comment type="function">
    <text evidence="11 12">Key component of the proton channel; it plays a direct role in the translocation of protons across the membrane.</text>
</comment>
<feature type="transmembrane region" description="Helical" evidence="11">
    <location>
        <begin position="20"/>
        <end position="40"/>
    </location>
</feature>
<dbReference type="GO" id="GO:0042777">
    <property type="term" value="P:proton motive force-driven plasma membrane ATP synthesis"/>
    <property type="evidence" value="ECO:0007669"/>
    <property type="project" value="TreeGrafter"/>
</dbReference>
<keyword evidence="8 11" id="KW-0406">Ion transport</keyword>
<keyword evidence="10 11" id="KW-0066">ATP synthesis</keyword>
<keyword evidence="11" id="KW-1003">Cell membrane</keyword>
<dbReference type="Proteomes" id="UP000177723">
    <property type="component" value="Unassembled WGS sequence"/>
</dbReference>
<gene>
    <name evidence="11" type="primary">atpB</name>
    <name evidence="13" type="ORF">A3F23_03105</name>
</gene>
<evidence type="ECO:0000256" key="4">
    <source>
        <dbReference type="ARBA" id="ARBA00022547"/>
    </source>
</evidence>
<dbReference type="Pfam" id="PF00119">
    <property type="entry name" value="ATP-synt_A"/>
    <property type="match status" value="1"/>
</dbReference>
<dbReference type="GO" id="GO:0046933">
    <property type="term" value="F:proton-transporting ATP synthase activity, rotational mechanism"/>
    <property type="evidence" value="ECO:0007669"/>
    <property type="project" value="UniProtKB-UniRule"/>
</dbReference>
<evidence type="ECO:0000256" key="5">
    <source>
        <dbReference type="ARBA" id="ARBA00022692"/>
    </source>
</evidence>
<dbReference type="AlphaFoldDB" id="A0A1F5WPN4"/>
<dbReference type="PANTHER" id="PTHR42823:SF3">
    <property type="entry name" value="ATP SYNTHASE SUBUNIT A, CHLOROPLASTIC"/>
    <property type="match status" value="1"/>
</dbReference>
<evidence type="ECO:0000256" key="9">
    <source>
        <dbReference type="ARBA" id="ARBA00023136"/>
    </source>
</evidence>
<comment type="caution">
    <text evidence="13">The sequence shown here is derived from an EMBL/GenBank/DDBJ whole genome shotgun (WGS) entry which is preliminary data.</text>
</comment>
<evidence type="ECO:0000256" key="1">
    <source>
        <dbReference type="ARBA" id="ARBA00004141"/>
    </source>
</evidence>
<comment type="subcellular location">
    <subcellularLocation>
        <location evidence="11 12">Cell membrane</location>
        <topology evidence="11 12">Multi-pass membrane protein</topology>
    </subcellularLocation>
    <subcellularLocation>
        <location evidence="1">Membrane</location>
        <topology evidence="1">Multi-pass membrane protein</topology>
    </subcellularLocation>
</comment>
<dbReference type="PRINTS" id="PR00123">
    <property type="entry name" value="ATPASEA"/>
</dbReference>
<keyword evidence="7 11" id="KW-1133">Transmembrane helix</keyword>
<name>A0A1F5WPN4_9BACT</name>
<proteinExistence type="inferred from homology"/>